<dbReference type="EMBL" id="AP027734">
    <property type="protein sequence ID" value="BDZ55765.1"/>
    <property type="molecule type" value="Genomic_DNA"/>
</dbReference>
<evidence type="ECO:0000313" key="7">
    <source>
        <dbReference type="EMBL" id="BDZ55765.1"/>
    </source>
</evidence>
<organism evidence="7 8">
    <name type="scientific">Agromyces marinus</name>
    <dbReference type="NCBI Taxonomy" id="1389020"/>
    <lineage>
        <taxon>Bacteria</taxon>
        <taxon>Bacillati</taxon>
        <taxon>Actinomycetota</taxon>
        <taxon>Actinomycetes</taxon>
        <taxon>Micrococcales</taxon>
        <taxon>Microbacteriaceae</taxon>
        <taxon>Agromyces</taxon>
    </lineage>
</organism>
<dbReference type="Proteomes" id="UP001321477">
    <property type="component" value="Chromosome"/>
</dbReference>
<evidence type="ECO:0000259" key="6">
    <source>
        <dbReference type="Pfam" id="PF00884"/>
    </source>
</evidence>
<dbReference type="PANTHER" id="PTHR42693:SF53">
    <property type="entry name" value="ENDO-4-O-SULFATASE"/>
    <property type="match status" value="1"/>
</dbReference>
<dbReference type="InterPro" id="IPR050738">
    <property type="entry name" value="Sulfatase"/>
</dbReference>
<dbReference type="PROSITE" id="PS00523">
    <property type="entry name" value="SULFATASE_1"/>
    <property type="match status" value="1"/>
</dbReference>
<dbReference type="PANTHER" id="PTHR42693">
    <property type="entry name" value="ARYLSULFATASE FAMILY MEMBER"/>
    <property type="match status" value="1"/>
</dbReference>
<gene>
    <name evidence="7" type="ORF">GCM10025870_28380</name>
</gene>
<dbReference type="InterPro" id="IPR000917">
    <property type="entry name" value="Sulfatase_N"/>
</dbReference>
<keyword evidence="8" id="KW-1185">Reference proteome</keyword>
<dbReference type="SUPFAM" id="SSF53649">
    <property type="entry name" value="Alkaline phosphatase-like"/>
    <property type="match status" value="1"/>
</dbReference>
<dbReference type="CDD" id="cd16027">
    <property type="entry name" value="SGSH"/>
    <property type="match status" value="1"/>
</dbReference>
<name>A0ABM8H4R5_9MICO</name>
<feature type="region of interest" description="Disordered" evidence="5">
    <location>
        <begin position="417"/>
        <end position="436"/>
    </location>
</feature>
<evidence type="ECO:0000256" key="2">
    <source>
        <dbReference type="ARBA" id="ARBA00022723"/>
    </source>
</evidence>
<evidence type="ECO:0000256" key="3">
    <source>
        <dbReference type="ARBA" id="ARBA00022801"/>
    </source>
</evidence>
<dbReference type="InterPro" id="IPR017850">
    <property type="entry name" value="Alkaline_phosphatase_core_sf"/>
</dbReference>
<evidence type="ECO:0000313" key="8">
    <source>
        <dbReference type="Proteomes" id="UP001321477"/>
    </source>
</evidence>
<dbReference type="RefSeq" id="WP_234659528.1">
    <property type="nucleotide sequence ID" value="NZ_AP027734.1"/>
</dbReference>
<keyword evidence="2" id="KW-0479">Metal-binding</keyword>
<proteinExistence type="inferred from homology"/>
<evidence type="ECO:0000256" key="4">
    <source>
        <dbReference type="ARBA" id="ARBA00022837"/>
    </source>
</evidence>
<evidence type="ECO:0000256" key="5">
    <source>
        <dbReference type="SAM" id="MobiDB-lite"/>
    </source>
</evidence>
<sequence>MSDQLPNILYLHTHDTGRMIQPYGHAVPTPRLQRLAEEGVVFRNAFSAAPTCSPSRAALLTGQAPHSAGMLGLAHMGFGIADYSQHIIHTLGARGYTSAMVGVQHVAPGPREGEIIGYDEHLEVPNARAAAIVPATLEYLRREHRQPFFLSVGFVETHTLPTDGSTFGYPPSDARYVAPPPTMPDNEVTRADMASFHASARVMDSAVGDILDELEAQGLAENTLVLMTTDHGVALPGMKCTLSDNGTGVMLILRGPGGFRGGIVSDALVSQIDIFPTLCEIAGADVPEWVQGRSMLPVLDGESEINEVVFSEVTFHVAYEPQRAVRSNRWKYIKRFADRDRPVLPNVDDSPSKDYWVDGGWSEQPVAGEELYDLLFDPMERQNLAGDPRHAEVLARLRTTLEEWMSATADPLLAGPIPQPAGYPYVDPGAISPDPQ</sequence>
<evidence type="ECO:0000256" key="1">
    <source>
        <dbReference type="ARBA" id="ARBA00008779"/>
    </source>
</evidence>
<dbReference type="InterPro" id="IPR024607">
    <property type="entry name" value="Sulfatase_CS"/>
</dbReference>
<reference evidence="8" key="1">
    <citation type="journal article" date="2019" name="Int. J. Syst. Evol. Microbiol.">
        <title>The Global Catalogue of Microorganisms (GCM) 10K type strain sequencing project: providing services to taxonomists for standard genome sequencing and annotation.</title>
        <authorList>
            <consortium name="The Broad Institute Genomics Platform"/>
            <consortium name="The Broad Institute Genome Sequencing Center for Infectious Disease"/>
            <person name="Wu L."/>
            <person name="Ma J."/>
        </authorList>
    </citation>
    <scope>NUCLEOTIDE SEQUENCE [LARGE SCALE GENOMIC DNA]</scope>
    <source>
        <strain evidence="8">NBRC 109019</strain>
    </source>
</reference>
<feature type="domain" description="Sulfatase N-terminal" evidence="6">
    <location>
        <begin position="6"/>
        <end position="283"/>
    </location>
</feature>
<protein>
    <submittedName>
        <fullName evidence="7">Heparan N-sulfatase</fullName>
    </submittedName>
</protein>
<keyword evidence="3" id="KW-0378">Hydrolase</keyword>
<dbReference type="Pfam" id="PF00884">
    <property type="entry name" value="Sulfatase"/>
    <property type="match status" value="1"/>
</dbReference>
<dbReference type="Gene3D" id="3.40.720.10">
    <property type="entry name" value="Alkaline Phosphatase, subunit A"/>
    <property type="match status" value="1"/>
</dbReference>
<accession>A0ABM8H4R5</accession>
<comment type="similarity">
    <text evidence="1">Belongs to the sulfatase family.</text>
</comment>
<keyword evidence="4" id="KW-0106">Calcium</keyword>